<feature type="transmembrane region" description="Helical" evidence="5">
    <location>
        <begin position="265"/>
        <end position="285"/>
    </location>
</feature>
<dbReference type="InterPro" id="IPR020846">
    <property type="entry name" value="MFS_dom"/>
</dbReference>
<evidence type="ECO:0000256" key="5">
    <source>
        <dbReference type="SAM" id="Phobius"/>
    </source>
</evidence>
<dbReference type="SUPFAM" id="SSF103473">
    <property type="entry name" value="MFS general substrate transporter"/>
    <property type="match status" value="1"/>
</dbReference>
<dbReference type="EMBL" id="CP001966">
    <property type="protein sequence ID" value="ADG79894.1"/>
    <property type="molecule type" value="Genomic_DNA"/>
</dbReference>
<feature type="transmembrane region" description="Helical" evidence="5">
    <location>
        <begin position="119"/>
        <end position="140"/>
    </location>
</feature>
<evidence type="ECO:0000256" key="2">
    <source>
        <dbReference type="ARBA" id="ARBA00022692"/>
    </source>
</evidence>
<dbReference type="Proteomes" id="UP000001213">
    <property type="component" value="Chromosome"/>
</dbReference>
<evidence type="ECO:0000313" key="7">
    <source>
        <dbReference type="EMBL" id="ADG79894.1"/>
    </source>
</evidence>
<dbReference type="GO" id="GO:0005886">
    <property type="term" value="C:plasma membrane"/>
    <property type="evidence" value="ECO:0007669"/>
    <property type="project" value="UniProtKB-SubCell"/>
</dbReference>
<accession>D5UW95</accession>
<feature type="transmembrane region" description="Helical" evidence="5">
    <location>
        <begin position="362"/>
        <end position="382"/>
    </location>
</feature>
<feature type="transmembrane region" description="Helical" evidence="5">
    <location>
        <begin position="32"/>
        <end position="51"/>
    </location>
</feature>
<feature type="transmembrane region" description="Helical" evidence="5">
    <location>
        <begin position="63"/>
        <end position="83"/>
    </location>
</feature>
<feature type="transmembrane region" description="Helical" evidence="5">
    <location>
        <begin position="152"/>
        <end position="170"/>
    </location>
</feature>
<dbReference type="GO" id="GO:0022857">
    <property type="term" value="F:transmembrane transporter activity"/>
    <property type="evidence" value="ECO:0007669"/>
    <property type="project" value="InterPro"/>
</dbReference>
<dbReference type="eggNOG" id="COG2814">
    <property type="taxonomic scope" value="Bacteria"/>
</dbReference>
<keyword evidence="3 5" id="KW-1133">Transmembrane helix</keyword>
<dbReference type="Pfam" id="PF07690">
    <property type="entry name" value="MFS_1"/>
    <property type="match status" value="1"/>
</dbReference>
<reference evidence="7 8" key="2">
    <citation type="journal article" date="2011" name="Stand. Genomic Sci.">
        <title>Complete genome sequence of Tsukamurella paurometabola type strain (no. 33).</title>
        <authorList>
            <person name="Munk A.C."/>
            <person name="Lapidus A."/>
            <person name="Lucas S."/>
            <person name="Nolan M."/>
            <person name="Tice H."/>
            <person name="Cheng J.F."/>
            <person name="Del Rio T.G."/>
            <person name="Goodwin L."/>
            <person name="Pitluck S."/>
            <person name="Liolios K."/>
            <person name="Huntemann M."/>
            <person name="Ivanova N."/>
            <person name="Mavromatis K."/>
            <person name="Mikhailova N."/>
            <person name="Pati A."/>
            <person name="Chen A."/>
            <person name="Palaniappan K."/>
            <person name="Tapia R."/>
            <person name="Han C."/>
            <person name="Land M."/>
            <person name="Hauser L."/>
            <person name="Chang Y.J."/>
            <person name="Jeffries C.D."/>
            <person name="Brettin T."/>
            <person name="Yasawong M."/>
            <person name="Brambilla E.M."/>
            <person name="Rohde M."/>
            <person name="Sikorski J."/>
            <person name="Goker M."/>
            <person name="Detter J.C."/>
            <person name="Woyke T."/>
            <person name="Bristow J."/>
            <person name="Eisen J.A."/>
            <person name="Markowitz V."/>
            <person name="Hugenholtz P."/>
            <person name="Kyrpides N.C."/>
            <person name="Klenk H.P."/>
        </authorList>
    </citation>
    <scope>NUCLEOTIDE SEQUENCE [LARGE SCALE GENOMIC DNA]</scope>
    <source>
        <strain evidence="8">ATCC 8368 / DSM 20162 / CCUG 35730 / CIP 100753 / JCM 10117 / KCTC 9821 / NBRC 16120 / NCIMB 702349 / NCTC 13040</strain>
    </source>
</reference>
<dbReference type="Gene3D" id="1.20.1250.20">
    <property type="entry name" value="MFS general substrate transporter like domains"/>
    <property type="match status" value="1"/>
</dbReference>
<dbReference type="KEGG" id="tpr:Tpau_3309"/>
<reference evidence="8" key="1">
    <citation type="submission" date="2010-03" db="EMBL/GenBank/DDBJ databases">
        <title>The complete chromosome of Tsukamurella paurometabola DSM 20162.</title>
        <authorList>
            <consortium name="US DOE Joint Genome Institute (JGI-PGF)"/>
            <person name="Lucas S."/>
            <person name="Copeland A."/>
            <person name="Lapidus A."/>
            <person name="Glavina del Rio T."/>
            <person name="Dalin E."/>
            <person name="Tice H."/>
            <person name="Bruce D."/>
            <person name="Goodwin L."/>
            <person name="Pitluck S."/>
            <person name="Kyrpides N."/>
            <person name="Mavromatis K."/>
            <person name="Ivanova N."/>
            <person name="Mikhailova N."/>
            <person name="Munk A.C."/>
            <person name="Brettin T."/>
            <person name="Detter J.C."/>
            <person name="Tapia R."/>
            <person name="Han C."/>
            <person name="Larimer F."/>
            <person name="Land M."/>
            <person name="Hauser L."/>
            <person name="Markowitz V."/>
            <person name="Cheng J.-F."/>
            <person name="Hugenholtz P."/>
            <person name="Woyke T."/>
            <person name="Wu D."/>
            <person name="Jando M."/>
            <person name="Brambilla E."/>
            <person name="Klenk H.-P."/>
            <person name="Eisen J.A."/>
        </authorList>
    </citation>
    <scope>NUCLEOTIDE SEQUENCE [LARGE SCALE GENOMIC DNA]</scope>
    <source>
        <strain evidence="8">ATCC 8368 / DSM 20162 / CCUG 35730 / CIP 100753 / JCM 10117 / KCTC 9821 / NBRC 16120 / NCIMB 702349 / NCTC 13040</strain>
    </source>
</reference>
<comment type="subcellular location">
    <subcellularLocation>
        <location evidence="1">Cell membrane</location>
        <topology evidence="1">Multi-pass membrane protein</topology>
    </subcellularLocation>
</comment>
<dbReference type="InterPro" id="IPR036259">
    <property type="entry name" value="MFS_trans_sf"/>
</dbReference>
<keyword evidence="2 5" id="KW-0812">Transmembrane</keyword>
<feature type="transmembrane region" description="Helical" evidence="5">
    <location>
        <begin position="388"/>
        <end position="409"/>
    </location>
</feature>
<feature type="transmembrane region" description="Helical" evidence="5">
    <location>
        <begin position="322"/>
        <end position="342"/>
    </location>
</feature>
<name>D5UW95_TSUPD</name>
<proteinExistence type="predicted"/>
<keyword evidence="4 5" id="KW-0472">Membrane</keyword>
<dbReference type="HOGENOM" id="CLU_001265_23_0_11"/>
<dbReference type="CDD" id="cd17324">
    <property type="entry name" value="MFS_NepI_like"/>
    <property type="match status" value="1"/>
</dbReference>
<feature type="transmembrane region" description="Helical" evidence="5">
    <location>
        <begin position="182"/>
        <end position="202"/>
    </location>
</feature>
<sequence length="418" mass="41918">MLDSLLAADDSRCVTTSTAEAPSATTSGLLRLMALATGLSVAGNYLAHPILGLLQERLDMSETAAGLLVTAAQAGYAVGLVLLVPMADAVRRRPLALTLLVITAAALVAAGAAPSGTVLLVAATAAAITSVGAQVIVPYAAELAGPEHQARAVGIVMSGLVLGTVVSRFLSGVLSDLAGWRTPYLVLAGLIVLVTVALARALPRHDPGRPGLTAAGYRALLSSMAGLIRDLPVLRLRAVLIGLALGSFMVQGAAVTFLLSGSRFGWTPAAIGAIGLLGAVGALSGPTIGRFVDRGHGPRITAGGLALQAIAWLLMIPAGGVIGLPALIAGLVLMGIGQQAALNSSQAVVFSLRPEARGRINAVFMGTFFLGGTLGSAATAALWPLAGWTGACLLGSGLAGAALVLYLAFRRVETAPSA</sequence>
<protein>
    <submittedName>
        <fullName evidence="7">Major facilitator superfamily MFS_1</fullName>
    </submittedName>
</protein>
<dbReference type="STRING" id="521096.Tpau_3309"/>
<dbReference type="PANTHER" id="PTHR42910:SF1">
    <property type="entry name" value="MAJOR FACILITATOR SUPERFAMILY (MFS) PROFILE DOMAIN-CONTAINING PROTEIN"/>
    <property type="match status" value="1"/>
</dbReference>
<dbReference type="InterPro" id="IPR011701">
    <property type="entry name" value="MFS"/>
</dbReference>
<dbReference type="PROSITE" id="PS50850">
    <property type="entry name" value="MFS"/>
    <property type="match status" value="1"/>
</dbReference>
<evidence type="ECO:0000256" key="4">
    <source>
        <dbReference type="ARBA" id="ARBA00023136"/>
    </source>
</evidence>
<evidence type="ECO:0000256" key="1">
    <source>
        <dbReference type="ARBA" id="ARBA00004651"/>
    </source>
</evidence>
<organism evidence="7 8">
    <name type="scientific">Tsukamurella paurometabola (strain ATCC 8368 / DSM 20162 / CCUG 35730 / CIP 100753 / JCM 10117 / KCTC 9821 / NBRC 16120 / NCIMB 702349 / NCTC 13040)</name>
    <name type="common">Corynebacterium paurometabolum</name>
    <dbReference type="NCBI Taxonomy" id="521096"/>
    <lineage>
        <taxon>Bacteria</taxon>
        <taxon>Bacillati</taxon>
        <taxon>Actinomycetota</taxon>
        <taxon>Actinomycetes</taxon>
        <taxon>Mycobacteriales</taxon>
        <taxon>Tsukamurellaceae</taxon>
        <taxon>Tsukamurella</taxon>
    </lineage>
</organism>
<evidence type="ECO:0000259" key="6">
    <source>
        <dbReference type="PROSITE" id="PS50850"/>
    </source>
</evidence>
<evidence type="ECO:0000313" key="8">
    <source>
        <dbReference type="Proteomes" id="UP000001213"/>
    </source>
</evidence>
<dbReference type="AlphaFoldDB" id="D5UW95"/>
<feature type="domain" description="Major facilitator superfamily (MFS) profile" evidence="6">
    <location>
        <begin position="29"/>
        <end position="414"/>
    </location>
</feature>
<keyword evidence="8" id="KW-1185">Reference proteome</keyword>
<gene>
    <name evidence="7" type="ordered locus">Tpau_3309</name>
</gene>
<dbReference type="PANTHER" id="PTHR42910">
    <property type="entry name" value="TRANSPORTER SCO4007-RELATED"/>
    <property type="match status" value="1"/>
</dbReference>
<evidence type="ECO:0000256" key="3">
    <source>
        <dbReference type="ARBA" id="ARBA00022989"/>
    </source>
</evidence>
<feature type="transmembrane region" description="Helical" evidence="5">
    <location>
        <begin position="238"/>
        <end position="259"/>
    </location>
</feature>
<feature type="transmembrane region" description="Helical" evidence="5">
    <location>
        <begin position="95"/>
        <end position="113"/>
    </location>
</feature>